<keyword evidence="2" id="KW-0812">Transmembrane</keyword>
<evidence type="ECO:0000313" key="5">
    <source>
        <dbReference type="Proteomes" id="UP000681425"/>
    </source>
</evidence>
<dbReference type="PANTHER" id="PTHR15032">
    <property type="entry name" value="N-ACYL-PHOSPHATIDYLETHANOLAMINE-HYDROLYZING PHOSPHOLIPASE D"/>
    <property type="match status" value="1"/>
</dbReference>
<feature type="region of interest" description="Disordered" evidence="1">
    <location>
        <begin position="369"/>
        <end position="395"/>
    </location>
</feature>
<dbReference type="Gene3D" id="3.60.15.10">
    <property type="entry name" value="Ribonuclease Z/Hydroxyacylglutathione hydrolase-like"/>
    <property type="match status" value="1"/>
</dbReference>
<feature type="transmembrane region" description="Helical" evidence="2">
    <location>
        <begin position="12"/>
        <end position="34"/>
    </location>
</feature>
<evidence type="ECO:0000259" key="3">
    <source>
        <dbReference type="Pfam" id="PF12706"/>
    </source>
</evidence>
<dbReference type="AlphaFoldDB" id="A0A975K750"/>
<dbReference type="KEGG" id="spph:KFK14_00470"/>
<sequence>MARLLIGTLKGSGTALLFLIIAFCLVLTIAPPFLDVRYYAGPVSGHYDGDRFANPDGAIQPPGGGDRLRSGSPMRWLLGPGARPEWPQSVAIGTDRPPARVTAPGAMRAVWVGHATMLVQTQGLNILTDPIWSDYATPFPPVGPKRVMKPGIDFAALPRIDLILISHNHYDHLDLPTLKRLWARDRPLIVTGLGNDSLLRANGIAAQARDWGGIVPVRPGVSVHVTRSHHWSTRWGTDRSRALWSSFVVTLPGGNIFFAGDTGAGDMEWPAEAARLGPVRLAILPIGSFRFQPGEMAIDAHIGPREAVQAFEGLGATTAIPIHWGTFRLSYEGWDTPPRMLDLFRRCAGIPRRAFAPVRAGQAVDVPPYAAPVRGRPEASPAQCRDGSPELNALK</sequence>
<dbReference type="RefSeq" id="WP_212609489.1">
    <property type="nucleotide sequence ID" value="NZ_CP073910.1"/>
</dbReference>
<name>A0A975K750_9SPHN</name>
<keyword evidence="2" id="KW-1133">Transmembrane helix</keyword>
<dbReference type="SUPFAM" id="SSF56281">
    <property type="entry name" value="Metallo-hydrolase/oxidoreductase"/>
    <property type="match status" value="1"/>
</dbReference>
<reference evidence="4" key="1">
    <citation type="submission" date="2021-04" db="EMBL/GenBank/DDBJ databases">
        <title>Isolation of p-tert-butylphenol degrading bacteria Sphingobium phenoxybenzoativorans Tas13 from active sludge.</title>
        <authorList>
            <person name="Li Y."/>
        </authorList>
    </citation>
    <scope>NUCLEOTIDE SEQUENCE</scope>
    <source>
        <strain evidence="4">Tas13</strain>
    </source>
</reference>
<dbReference type="Proteomes" id="UP000681425">
    <property type="component" value="Chromosome"/>
</dbReference>
<dbReference type="Pfam" id="PF12706">
    <property type="entry name" value="Lactamase_B_2"/>
    <property type="match status" value="1"/>
</dbReference>
<keyword evidence="5" id="KW-1185">Reference proteome</keyword>
<accession>A0A975K750</accession>
<feature type="domain" description="Metallo-beta-lactamase" evidence="3">
    <location>
        <begin position="125"/>
        <end position="324"/>
    </location>
</feature>
<dbReference type="InterPro" id="IPR036866">
    <property type="entry name" value="RibonucZ/Hydroxyglut_hydro"/>
</dbReference>
<proteinExistence type="predicted"/>
<evidence type="ECO:0000256" key="2">
    <source>
        <dbReference type="SAM" id="Phobius"/>
    </source>
</evidence>
<organism evidence="4 5">
    <name type="scientific">Sphingobium phenoxybenzoativorans</name>
    <dbReference type="NCBI Taxonomy" id="1592790"/>
    <lineage>
        <taxon>Bacteria</taxon>
        <taxon>Pseudomonadati</taxon>
        <taxon>Pseudomonadota</taxon>
        <taxon>Alphaproteobacteria</taxon>
        <taxon>Sphingomonadales</taxon>
        <taxon>Sphingomonadaceae</taxon>
        <taxon>Sphingobium</taxon>
    </lineage>
</organism>
<dbReference type="InterPro" id="IPR001279">
    <property type="entry name" value="Metallo-B-lactamas"/>
</dbReference>
<gene>
    <name evidence="4" type="ORF">KFK14_00470</name>
</gene>
<dbReference type="PANTHER" id="PTHR15032:SF4">
    <property type="entry name" value="N-ACYL-PHOSPHATIDYLETHANOLAMINE-HYDROLYZING PHOSPHOLIPASE D"/>
    <property type="match status" value="1"/>
</dbReference>
<protein>
    <submittedName>
        <fullName evidence="4">MBL fold metallo-hydrolase</fullName>
    </submittedName>
</protein>
<dbReference type="GO" id="GO:0005737">
    <property type="term" value="C:cytoplasm"/>
    <property type="evidence" value="ECO:0007669"/>
    <property type="project" value="TreeGrafter"/>
</dbReference>
<evidence type="ECO:0000256" key="1">
    <source>
        <dbReference type="SAM" id="MobiDB-lite"/>
    </source>
</evidence>
<dbReference type="EMBL" id="CP073910">
    <property type="protein sequence ID" value="QUT06021.1"/>
    <property type="molecule type" value="Genomic_DNA"/>
</dbReference>
<keyword evidence="2" id="KW-0472">Membrane</keyword>
<evidence type="ECO:0000313" key="4">
    <source>
        <dbReference type="EMBL" id="QUT06021.1"/>
    </source>
</evidence>